<gene>
    <name evidence="1" type="ORF">LCGC14_1389750</name>
</gene>
<comment type="caution">
    <text evidence="1">The sequence shown here is derived from an EMBL/GenBank/DDBJ whole genome shotgun (WGS) entry which is preliminary data.</text>
</comment>
<dbReference type="AlphaFoldDB" id="A0A0F9KL33"/>
<sequence>MDTSETYIKMCDCEEIQDKKPFDPYHNTSVWHDDSWGGFTWLPRQDELQEMVIDDGIYRMLYKFDLFYHNLYRGFEWTGKCFSSMEQLWLAFVMKYFSGKVWDGEGWRLA</sequence>
<reference evidence="1" key="1">
    <citation type="journal article" date="2015" name="Nature">
        <title>Complex archaea that bridge the gap between prokaryotes and eukaryotes.</title>
        <authorList>
            <person name="Spang A."/>
            <person name="Saw J.H."/>
            <person name="Jorgensen S.L."/>
            <person name="Zaremba-Niedzwiedzka K."/>
            <person name="Martijn J."/>
            <person name="Lind A.E."/>
            <person name="van Eijk R."/>
            <person name="Schleper C."/>
            <person name="Guy L."/>
            <person name="Ettema T.J."/>
        </authorList>
    </citation>
    <scope>NUCLEOTIDE SEQUENCE</scope>
</reference>
<evidence type="ECO:0000313" key="1">
    <source>
        <dbReference type="EMBL" id="KKM75481.1"/>
    </source>
</evidence>
<organism evidence="1">
    <name type="scientific">marine sediment metagenome</name>
    <dbReference type="NCBI Taxonomy" id="412755"/>
    <lineage>
        <taxon>unclassified sequences</taxon>
        <taxon>metagenomes</taxon>
        <taxon>ecological metagenomes</taxon>
    </lineage>
</organism>
<name>A0A0F9KL33_9ZZZZ</name>
<dbReference type="EMBL" id="LAZR01008970">
    <property type="protein sequence ID" value="KKM75481.1"/>
    <property type="molecule type" value="Genomic_DNA"/>
</dbReference>
<protein>
    <submittedName>
        <fullName evidence="1">Uncharacterized protein</fullName>
    </submittedName>
</protein>
<proteinExistence type="predicted"/>
<accession>A0A0F9KL33</accession>